<dbReference type="Proteomes" id="UP000327044">
    <property type="component" value="Unassembled WGS sequence"/>
</dbReference>
<feature type="domain" description="C2H2-type" evidence="3">
    <location>
        <begin position="401"/>
        <end position="429"/>
    </location>
</feature>
<evidence type="ECO:0000256" key="1">
    <source>
        <dbReference type="PROSITE-ProRule" id="PRU00042"/>
    </source>
</evidence>
<keyword evidence="1" id="KW-0479">Metal-binding</keyword>
<name>A0A5N4AM04_PHOPY</name>
<keyword evidence="1" id="KW-0863">Zinc-finger</keyword>
<dbReference type="InterPro" id="IPR050331">
    <property type="entry name" value="Zinc_finger"/>
</dbReference>
<dbReference type="Gene3D" id="3.30.160.60">
    <property type="entry name" value="Classic Zinc Finger"/>
    <property type="match status" value="3"/>
</dbReference>
<evidence type="ECO:0000259" key="3">
    <source>
        <dbReference type="PROSITE" id="PS50157"/>
    </source>
</evidence>
<dbReference type="InterPro" id="IPR013087">
    <property type="entry name" value="Znf_C2H2_type"/>
</dbReference>
<evidence type="ECO:0000313" key="5">
    <source>
        <dbReference type="Proteomes" id="UP000327044"/>
    </source>
</evidence>
<organism evidence="4 5">
    <name type="scientific">Photinus pyralis</name>
    <name type="common">Common eastern firefly</name>
    <name type="synonym">Lampyris pyralis</name>
    <dbReference type="NCBI Taxonomy" id="7054"/>
    <lineage>
        <taxon>Eukaryota</taxon>
        <taxon>Metazoa</taxon>
        <taxon>Ecdysozoa</taxon>
        <taxon>Arthropoda</taxon>
        <taxon>Hexapoda</taxon>
        <taxon>Insecta</taxon>
        <taxon>Pterygota</taxon>
        <taxon>Neoptera</taxon>
        <taxon>Endopterygota</taxon>
        <taxon>Coleoptera</taxon>
        <taxon>Polyphaga</taxon>
        <taxon>Elateriformia</taxon>
        <taxon>Elateroidea</taxon>
        <taxon>Lampyridae</taxon>
        <taxon>Lampyrinae</taxon>
        <taxon>Photinus</taxon>
    </lineage>
</organism>
<evidence type="ECO:0000256" key="2">
    <source>
        <dbReference type="SAM" id="MobiDB-lite"/>
    </source>
</evidence>
<dbReference type="GO" id="GO:0005634">
    <property type="term" value="C:nucleus"/>
    <property type="evidence" value="ECO:0007669"/>
    <property type="project" value="TreeGrafter"/>
</dbReference>
<sequence length="454" mass="50980">MMFSVIHFGNVSKCGMTNAATVSDLNGSSKLLVPGRATAATNIPQGATSAPIQPQFLIGNPDVVQIMVGINGSKMLDLNDSSEHVWSKDVHWVRAIRISEDCHSYNVQLRLKRSTKGENPSLTLQAVRSIAIGEELLLWFSEEILTLLQMVFLTPANIQGQKRYICTRCSALYESPNPLKLHLALGCERQSICDLWKKLANLVTQSDSINPPPKSFSAFSFKLTTNPKQKSAMDLSRTVSPTDIKRPTSHPSKLSDCTNSLSTEDDKILYRPYSEPPTTHTSAFKPFHKMTFNDSLNTPYSIWPNFTFNPSYHSPDAILINNAQSDESQMETLVSSLGKSKEGHICLYCGKCYSRKYGLKIHIRTHTGYKPLKCKFCMRPFGDPSNLNKHVRLHAEGDTPYKCDLCGKILVRRRDLERHLKSRHMSEIHPGRGIPEERLISESETDVEDVNVDR</sequence>
<dbReference type="PANTHER" id="PTHR16515">
    <property type="entry name" value="PR DOMAIN ZINC FINGER PROTEIN"/>
    <property type="match status" value="1"/>
</dbReference>
<feature type="compositionally biased region" description="Basic and acidic residues" evidence="2">
    <location>
        <begin position="427"/>
        <end position="441"/>
    </location>
</feature>
<feature type="region of interest" description="Disordered" evidence="2">
    <location>
        <begin position="427"/>
        <end position="454"/>
    </location>
</feature>
<feature type="compositionally biased region" description="Acidic residues" evidence="2">
    <location>
        <begin position="443"/>
        <end position="454"/>
    </location>
</feature>
<evidence type="ECO:0000313" key="4">
    <source>
        <dbReference type="EMBL" id="KAB0798385.1"/>
    </source>
</evidence>
<reference evidence="4 5" key="1">
    <citation type="journal article" date="2018" name="Elife">
        <title>Firefly genomes illuminate parallel origins of bioluminescence in beetles.</title>
        <authorList>
            <person name="Fallon T.R."/>
            <person name="Lower S.E."/>
            <person name="Chang C.H."/>
            <person name="Bessho-Uehara M."/>
            <person name="Martin G.J."/>
            <person name="Bewick A.J."/>
            <person name="Behringer M."/>
            <person name="Debat H.J."/>
            <person name="Wong I."/>
            <person name="Day J.C."/>
            <person name="Suvorov A."/>
            <person name="Silva C.J."/>
            <person name="Stanger-Hall K.F."/>
            <person name="Hall D.W."/>
            <person name="Schmitz R.J."/>
            <person name="Nelson D.R."/>
            <person name="Lewis S.M."/>
            <person name="Shigenobu S."/>
            <person name="Bybee S.M."/>
            <person name="Larracuente A.M."/>
            <person name="Oba Y."/>
            <person name="Weng J.K."/>
        </authorList>
    </citation>
    <scope>NUCLEOTIDE SEQUENCE [LARGE SCALE GENOMIC DNA]</scope>
    <source>
        <strain evidence="4">1611_PpyrPB1</strain>
        <tissue evidence="4">Whole body</tissue>
    </source>
</reference>
<dbReference type="PROSITE" id="PS50157">
    <property type="entry name" value="ZINC_FINGER_C2H2_2"/>
    <property type="match status" value="3"/>
</dbReference>
<dbReference type="GO" id="GO:0010468">
    <property type="term" value="P:regulation of gene expression"/>
    <property type="evidence" value="ECO:0007669"/>
    <property type="project" value="TreeGrafter"/>
</dbReference>
<dbReference type="SMART" id="SM00355">
    <property type="entry name" value="ZnF_C2H2"/>
    <property type="match status" value="4"/>
</dbReference>
<protein>
    <recommendedName>
        <fullName evidence="3">C2H2-type domain-containing protein</fullName>
    </recommendedName>
</protein>
<dbReference type="FunFam" id="3.30.160.60:FF:000616">
    <property type="entry name" value="PR domain zinc finger protein 13"/>
    <property type="match status" value="1"/>
</dbReference>
<dbReference type="EMBL" id="VVIM01000006">
    <property type="protein sequence ID" value="KAB0798385.1"/>
    <property type="molecule type" value="Genomic_DNA"/>
</dbReference>
<dbReference type="FunCoup" id="A0A5N4AM04">
    <property type="interactions" value="37"/>
</dbReference>
<dbReference type="SUPFAM" id="SSF57667">
    <property type="entry name" value="beta-beta-alpha zinc fingers"/>
    <property type="match status" value="2"/>
</dbReference>
<feature type="domain" description="C2H2-type" evidence="3">
    <location>
        <begin position="344"/>
        <end position="371"/>
    </location>
</feature>
<accession>A0A5N4AM04</accession>
<keyword evidence="5" id="KW-1185">Reference proteome</keyword>
<dbReference type="GO" id="GO:0008270">
    <property type="term" value="F:zinc ion binding"/>
    <property type="evidence" value="ECO:0007669"/>
    <property type="project" value="UniProtKB-KW"/>
</dbReference>
<dbReference type="InParanoid" id="A0A5N4AM04"/>
<dbReference type="PROSITE" id="PS00028">
    <property type="entry name" value="ZINC_FINGER_C2H2_1"/>
    <property type="match status" value="3"/>
</dbReference>
<feature type="region of interest" description="Disordered" evidence="2">
    <location>
        <begin position="232"/>
        <end position="260"/>
    </location>
</feature>
<dbReference type="PANTHER" id="PTHR16515:SF21">
    <property type="entry name" value="PR DOMAIN ZINC FINGER PROTEIN 13"/>
    <property type="match status" value="1"/>
</dbReference>
<dbReference type="InterPro" id="IPR036236">
    <property type="entry name" value="Znf_C2H2_sf"/>
</dbReference>
<feature type="domain" description="C2H2-type" evidence="3">
    <location>
        <begin position="372"/>
        <end position="399"/>
    </location>
</feature>
<comment type="caution">
    <text evidence="4">The sequence shown here is derived from an EMBL/GenBank/DDBJ whole genome shotgun (WGS) entry which is preliminary data.</text>
</comment>
<dbReference type="AlphaFoldDB" id="A0A5N4AM04"/>
<dbReference type="Pfam" id="PF00096">
    <property type="entry name" value="zf-C2H2"/>
    <property type="match status" value="3"/>
</dbReference>
<feature type="compositionally biased region" description="Polar residues" evidence="2">
    <location>
        <begin position="249"/>
        <end position="260"/>
    </location>
</feature>
<gene>
    <name evidence="4" type="ORF">PPYR_09378</name>
</gene>
<keyword evidence="1" id="KW-0862">Zinc</keyword>
<proteinExistence type="predicted"/>